<reference evidence="2 3" key="1">
    <citation type="submission" date="2016-04" db="EMBL/GenBank/DDBJ databases">
        <title>Genome analyses suggest a sexual origin of heterokaryosis in a supposedly ancient asexual fungus.</title>
        <authorList>
            <person name="Ropars J."/>
            <person name="Sedzielewska K."/>
            <person name="Noel J."/>
            <person name="Charron P."/>
            <person name="Farinelli L."/>
            <person name="Marton T."/>
            <person name="Kruger M."/>
            <person name="Pelin A."/>
            <person name="Brachmann A."/>
            <person name="Corradi N."/>
        </authorList>
    </citation>
    <scope>NUCLEOTIDE SEQUENCE [LARGE SCALE GENOMIC DNA]</scope>
    <source>
        <strain evidence="2 3">A5</strain>
    </source>
</reference>
<dbReference type="EMBL" id="LLXJ01003430">
    <property type="protein sequence ID" value="PKB97079.1"/>
    <property type="molecule type" value="Genomic_DNA"/>
</dbReference>
<dbReference type="AlphaFoldDB" id="A0A2N0NR84"/>
<reference evidence="2 3" key="2">
    <citation type="submission" date="2017-09" db="EMBL/GenBank/DDBJ databases">
        <title>Extensive intraspecific genome diversity in a model arbuscular mycorrhizal fungus.</title>
        <authorList>
            <person name="Chen E.C."/>
            <person name="Morin E."/>
            <person name="Beaudet D."/>
            <person name="Noel J."/>
            <person name="Ndikumana S."/>
            <person name="Charron P."/>
            <person name="St-Onge C."/>
            <person name="Giorgi J."/>
            <person name="Grigoriev I.V."/>
            <person name="Roux C."/>
            <person name="Martin F.M."/>
            <person name="Corradi N."/>
        </authorList>
    </citation>
    <scope>NUCLEOTIDE SEQUENCE [LARGE SCALE GENOMIC DNA]</scope>
    <source>
        <strain evidence="2 3">A5</strain>
    </source>
</reference>
<sequence>MRINQSQSSSSQNPRSAQTNQVLQRPIEEIIVADFTLPPNAAAQKKAVETINTINTKLAKLQQVYNSTNDLEIQNNLLEHMTTFKQKHQEVVLYDLPGHPLFLTQYPNLVEHIHKCIEFGAADKKRRKEIIKVQTIPAKTYHHPAIIANASVSRNKRNKHIDEHYCFTFMKGANQFAALFSTNSIIISQDDKAKVPLGIPAQKLIPSVYLLINPSDTNDTFRNGQLSIFIRPQYQVGTSSATHMIDGSLDKNSRHMKNIYQYCRIFHTFDLDYLSIQTYAPSQSAYNPVERSMAMLSQKLASITLPINKYGSHLNSQGQVDDLKLAMINSCSGCFYNIPAFSKKSAIKQCCNNEKCFFQVAAYLRTLNNIYKTFDALFKTKKKDIQNWTGISQYNHKK</sequence>
<organism evidence="2 3">
    <name type="scientific">Rhizophagus irregularis</name>
    <dbReference type="NCBI Taxonomy" id="588596"/>
    <lineage>
        <taxon>Eukaryota</taxon>
        <taxon>Fungi</taxon>
        <taxon>Fungi incertae sedis</taxon>
        <taxon>Mucoromycota</taxon>
        <taxon>Glomeromycotina</taxon>
        <taxon>Glomeromycetes</taxon>
        <taxon>Glomerales</taxon>
        <taxon>Glomeraceae</taxon>
        <taxon>Rhizophagus</taxon>
    </lineage>
</organism>
<dbReference type="PANTHER" id="PTHR46954">
    <property type="entry name" value="C2H2-TYPE DOMAIN-CONTAINING PROTEIN"/>
    <property type="match status" value="1"/>
</dbReference>
<gene>
    <name evidence="2" type="ORF">RhiirA5_433757</name>
</gene>
<evidence type="ECO:0000313" key="2">
    <source>
        <dbReference type="EMBL" id="PKB97079.1"/>
    </source>
</evidence>
<accession>A0A2N0NR84</accession>
<evidence type="ECO:0000313" key="3">
    <source>
        <dbReference type="Proteomes" id="UP000232722"/>
    </source>
</evidence>
<dbReference type="VEuPathDB" id="FungiDB:FUN_004735"/>
<feature type="compositionally biased region" description="Low complexity" evidence="1">
    <location>
        <begin position="1"/>
        <end position="12"/>
    </location>
</feature>
<name>A0A2N0NR84_9GLOM</name>
<feature type="region of interest" description="Disordered" evidence="1">
    <location>
        <begin position="1"/>
        <end position="20"/>
    </location>
</feature>
<dbReference type="VEuPathDB" id="FungiDB:FUN_019992"/>
<evidence type="ECO:0000256" key="1">
    <source>
        <dbReference type="SAM" id="MobiDB-lite"/>
    </source>
</evidence>
<dbReference type="PANTHER" id="PTHR46954:SF1">
    <property type="entry name" value="C2H2-TYPE DOMAIN-CONTAINING PROTEIN"/>
    <property type="match status" value="1"/>
</dbReference>
<protein>
    <submittedName>
        <fullName evidence="2">Uncharacterized protein</fullName>
    </submittedName>
</protein>
<dbReference type="Proteomes" id="UP000232722">
    <property type="component" value="Unassembled WGS sequence"/>
</dbReference>
<comment type="caution">
    <text evidence="2">The sequence shown here is derived from an EMBL/GenBank/DDBJ whole genome shotgun (WGS) entry which is preliminary data.</text>
</comment>
<proteinExistence type="predicted"/>